<keyword evidence="2" id="KW-1185">Reference proteome</keyword>
<organism evidence="1 2">
    <name type="scientific">Neoroseomonas soli</name>
    <dbReference type="NCBI Taxonomy" id="1081025"/>
    <lineage>
        <taxon>Bacteria</taxon>
        <taxon>Pseudomonadati</taxon>
        <taxon>Pseudomonadota</taxon>
        <taxon>Alphaproteobacteria</taxon>
        <taxon>Acetobacterales</taxon>
        <taxon>Acetobacteraceae</taxon>
        <taxon>Neoroseomonas</taxon>
    </lineage>
</organism>
<dbReference type="AlphaFoldDB" id="A0A9X9WRK9"/>
<protein>
    <submittedName>
        <fullName evidence="1">Uncharacterized protein</fullName>
    </submittedName>
</protein>
<accession>A0A9X9WRK9</accession>
<dbReference type="Proteomes" id="UP001138751">
    <property type="component" value="Unassembled WGS sequence"/>
</dbReference>
<name>A0A9X9WRK9_9PROT</name>
<gene>
    <name evidence="1" type="ORF">GXW76_01260</name>
</gene>
<dbReference type="EMBL" id="JAAEDM010000002">
    <property type="protein sequence ID" value="MBR0669788.1"/>
    <property type="molecule type" value="Genomic_DNA"/>
</dbReference>
<dbReference type="RefSeq" id="WP_211860166.1">
    <property type="nucleotide sequence ID" value="NZ_JAAEDM010000002.1"/>
</dbReference>
<reference evidence="1" key="2">
    <citation type="journal article" date="2021" name="Syst. Appl. Microbiol.">
        <title>Roseomonas hellenica sp. nov., isolated from roots of wild-growing Alkanna tinctoria.</title>
        <authorList>
            <person name="Rat A."/>
            <person name="Naranjo H.D."/>
            <person name="Lebbe L."/>
            <person name="Cnockaert M."/>
            <person name="Krigas N."/>
            <person name="Grigoriadou K."/>
            <person name="Maloupa E."/>
            <person name="Willems A."/>
        </authorList>
    </citation>
    <scope>NUCLEOTIDE SEQUENCE</scope>
    <source>
        <strain evidence="1">LMG 31231</strain>
    </source>
</reference>
<reference evidence="1" key="1">
    <citation type="submission" date="2020-01" db="EMBL/GenBank/DDBJ databases">
        <authorList>
            <person name="Rat A."/>
        </authorList>
    </citation>
    <scope>NUCLEOTIDE SEQUENCE</scope>
    <source>
        <strain evidence="1">LMG 31231</strain>
    </source>
</reference>
<evidence type="ECO:0000313" key="1">
    <source>
        <dbReference type="EMBL" id="MBR0669788.1"/>
    </source>
</evidence>
<sequence>MMPPLTLAPGAWWGWIEVPARHPGWGASPVLLTEVQPLKSGRGDLRLGFIHAIRPVAARRRSVDLRVTHRGPSHIAGTLRDTDGTIRTGVISVADFAWLAAFCPEFWRRRPPEVPTTHIDGKPLAGPGPQAHLAAVLGREEETALRGAHAGHLGGHVPPMPERTTRIRLDVTFAPFESWLIARGFRATEMEDKWVIHLDGGRLCFRRSWTGNLIYEAEASWNGDRLHLGEVLVNRDPAQYTQTDDAQDRRVLVFLISALLLGERMPFPSAPGMSAEDAAIQAWSVAGKAIL</sequence>
<comment type="caution">
    <text evidence="1">The sequence shown here is derived from an EMBL/GenBank/DDBJ whole genome shotgun (WGS) entry which is preliminary data.</text>
</comment>
<proteinExistence type="predicted"/>
<evidence type="ECO:0000313" key="2">
    <source>
        <dbReference type="Proteomes" id="UP001138751"/>
    </source>
</evidence>